<protein>
    <recommendedName>
        <fullName evidence="3">Nucleoside 2-deoxyribosyltransferase</fullName>
    </recommendedName>
</protein>
<proteinExistence type="predicted"/>
<evidence type="ECO:0000313" key="1">
    <source>
        <dbReference type="EMBL" id="MDB9224913.1"/>
    </source>
</evidence>
<dbReference type="RefSeq" id="WP_195203666.1">
    <property type="nucleotide sequence ID" value="NZ_JADMUD010000015.1"/>
</dbReference>
<accession>A0AAW6FP54</accession>
<dbReference type="AlphaFoldDB" id="A0AAW6FP54"/>
<dbReference type="EMBL" id="JAQMRD010000034">
    <property type="protein sequence ID" value="MDB9224913.1"/>
    <property type="molecule type" value="Genomic_DNA"/>
</dbReference>
<dbReference type="Gene3D" id="3.40.50.450">
    <property type="match status" value="1"/>
</dbReference>
<sequence>MIKENTNNTQGTDKKKCCFIVTPLGEEKSETRRRADGVIEAVLRPVLKSLEIEMITPHGISSPGSIPLQVIQNILNCELVIANLTELNPNVMYELAVRHAKGTPVICIAEYGTKLPFDISSERTIFYNNDMFGVEILKNELKKMIEVALKDKTQDNPIYRADREFKLREAVIKKEGDSDFSYLLDKIDSLDNKVSLLTKKNNYRLWGSLDYNKYLNNDIALQVVSDYLNNKEENNKDK</sequence>
<reference evidence="1" key="1">
    <citation type="submission" date="2023-01" db="EMBL/GenBank/DDBJ databases">
        <title>Human gut microbiome strain richness.</title>
        <authorList>
            <person name="Chen-Liaw A."/>
        </authorList>
    </citation>
    <scope>NUCLEOTIDE SEQUENCE</scope>
    <source>
        <strain evidence="1">RTP21484st1_B7_RTP21484_190118</strain>
    </source>
</reference>
<evidence type="ECO:0000313" key="2">
    <source>
        <dbReference type="Proteomes" id="UP001212263"/>
    </source>
</evidence>
<evidence type="ECO:0008006" key="3">
    <source>
        <dbReference type="Google" id="ProtNLM"/>
    </source>
</evidence>
<dbReference type="SUPFAM" id="SSF52309">
    <property type="entry name" value="N-(deoxy)ribosyltransferase-like"/>
    <property type="match status" value="1"/>
</dbReference>
<organism evidence="1 2">
    <name type="scientific">Odoribacter splanchnicus</name>
    <dbReference type="NCBI Taxonomy" id="28118"/>
    <lineage>
        <taxon>Bacteria</taxon>
        <taxon>Pseudomonadati</taxon>
        <taxon>Bacteroidota</taxon>
        <taxon>Bacteroidia</taxon>
        <taxon>Bacteroidales</taxon>
        <taxon>Odoribacteraceae</taxon>
        <taxon>Odoribacter</taxon>
    </lineage>
</organism>
<dbReference type="Proteomes" id="UP001212263">
    <property type="component" value="Unassembled WGS sequence"/>
</dbReference>
<gene>
    <name evidence="1" type="ORF">PN645_18215</name>
</gene>
<comment type="caution">
    <text evidence="1">The sequence shown here is derived from an EMBL/GenBank/DDBJ whole genome shotgun (WGS) entry which is preliminary data.</text>
</comment>
<name>A0AAW6FP54_9BACT</name>